<name>A0A3R5WQJ3_9FIRM</name>
<evidence type="ECO:0000313" key="3">
    <source>
        <dbReference type="Proteomes" id="UP000283295"/>
    </source>
</evidence>
<reference evidence="2 3" key="1">
    <citation type="submission" date="2018-08" db="EMBL/GenBank/DDBJ databases">
        <title>A genome reference for cultivated species of the human gut microbiota.</title>
        <authorList>
            <person name="Zou Y."/>
            <person name="Xue W."/>
            <person name="Luo G."/>
        </authorList>
    </citation>
    <scope>NUCLEOTIDE SEQUENCE [LARGE SCALE GENOMIC DNA]</scope>
    <source>
        <strain evidence="2 3">AF22-21</strain>
    </source>
</reference>
<evidence type="ECO:0000256" key="1">
    <source>
        <dbReference type="SAM" id="MobiDB-lite"/>
    </source>
</evidence>
<gene>
    <name evidence="2" type="ORF">DWX94_11655</name>
</gene>
<proteinExistence type="predicted"/>
<dbReference type="OrthoDB" id="2056284at2"/>
<dbReference type="Proteomes" id="UP000283295">
    <property type="component" value="Unassembled WGS sequence"/>
</dbReference>
<feature type="compositionally biased region" description="Polar residues" evidence="1">
    <location>
        <begin position="57"/>
        <end position="66"/>
    </location>
</feature>
<dbReference type="EMBL" id="QRVK01000037">
    <property type="protein sequence ID" value="RGS38682.1"/>
    <property type="molecule type" value="Genomic_DNA"/>
</dbReference>
<feature type="compositionally biased region" description="Basic and acidic residues" evidence="1">
    <location>
        <begin position="46"/>
        <end position="56"/>
    </location>
</feature>
<protein>
    <submittedName>
        <fullName evidence="2">Uncharacterized protein</fullName>
    </submittedName>
</protein>
<feature type="region of interest" description="Disordered" evidence="1">
    <location>
        <begin position="22"/>
        <end position="66"/>
    </location>
</feature>
<accession>A0A3R5WQJ3</accession>
<sequence length="66" mass="7771">MNALFLCIYGQRTGKQLLDKLSRSSNKNEGGHLMYSKNGIRWVRPPTHDRKHRENNIGRTEQWSMN</sequence>
<evidence type="ECO:0000313" key="2">
    <source>
        <dbReference type="EMBL" id="RGS38682.1"/>
    </source>
</evidence>
<organism evidence="2 3">
    <name type="scientific">Coprococcus eutactus</name>
    <dbReference type="NCBI Taxonomy" id="33043"/>
    <lineage>
        <taxon>Bacteria</taxon>
        <taxon>Bacillati</taxon>
        <taxon>Bacillota</taxon>
        <taxon>Clostridia</taxon>
        <taxon>Lachnospirales</taxon>
        <taxon>Lachnospiraceae</taxon>
        <taxon>Coprococcus</taxon>
    </lineage>
</organism>
<dbReference type="AlphaFoldDB" id="A0A3R5WQJ3"/>
<comment type="caution">
    <text evidence="2">The sequence shown here is derived from an EMBL/GenBank/DDBJ whole genome shotgun (WGS) entry which is preliminary data.</text>
</comment>